<keyword evidence="2" id="KW-1003">Cell membrane</keyword>
<dbReference type="GO" id="GO:0022857">
    <property type="term" value="F:transmembrane transporter activity"/>
    <property type="evidence" value="ECO:0007669"/>
    <property type="project" value="InterPro"/>
</dbReference>
<dbReference type="STRING" id="1367847.JCM7686_3248"/>
<feature type="transmembrane region" description="Helical" evidence="6">
    <location>
        <begin position="89"/>
        <end position="106"/>
    </location>
</feature>
<feature type="transmembrane region" description="Helical" evidence="6">
    <location>
        <begin position="221"/>
        <end position="250"/>
    </location>
</feature>
<evidence type="ECO:0000256" key="2">
    <source>
        <dbReference type="ARBA" id="ARBA00022475"/>
    </source>
</evidence>
<name>S5YFL9_PARAH</name>
<evidence type="ECO:0000256" key="6">
    <source>
        <dbReference type="SAM" id="Phobius"/>
    </source>
</evidence>
<evidence type="ECO:0000256" key="1">
    <source>
        <dbReference type="ARBA" id="ARBA00004651"/>
    </source>
</evidence>
<dbReference type="Pfam" id="PF02653">
    <property type="entry name" value="BPD_transp_2"/>
    <property type="match status" value="1"/>
</dbReference>
<dbReference type="PATRIC" id="fig|1367847.3.peg.3275"/>
<evidence type="ECO:0000256" key="5">
    <source>
        <dbReference type="ARBA" id="ARBA00023136"/>
    </source>
</evidence>
<protein>
    <submittedName>
        <fullName evidence="7">ABC-type transport system, permease componentn</fullName>
    </submittedName>
</protein>
<reference evidence="7 8" key="1">
    <citation type="journal article" date="2014" name="BMC Genomics">
        <title>Architecture and functions of a multipartite genome of the methylotrophic bacterium Paracoccus aminophilus JCM 7686, containing primary and secondary chromids.</title>
        <authorList>
            <person name="Dziewit L."/>
            <person name="Czarnecki J."/>
            <person name="Wibberg D."/>
            <person name="Radlinska M."/>
            <person name="Mrozek P."/>
            <person name="Szymczak M."/>
            <person name="Schluter A."/>
            <person name="Puhler A."/>
            <person name="Bartosik D."/>
        </authorList>
    </citation>
    <scope>NUCLEOTIDE SEQUENCE [LARGE SCALE GENOMIC DNA]</scope>
    <source>
        <strain evidence="7">JCM 7686</strain>
    </source>
</reference>
<accession>S5YFL9</accession>
<evidence type="ECO:0000256" key="3">
    <source>
        <dbReference type="ARBA" id="ARBA00022692"/>
    </source>
</evidence>
<proteinExistence type="predicted"/>
<keyword evidence="3 6" id="KW-0812">Transmembrane</keyword>
<gene>
    <name evidence="7" type="ORF">JCM7686_3248</name>
</gene>
<evidence type="ECO:0000313" key="7">
    <source>
        <dbReference type="EMBL" id="AGT10283.1"/>
    </source>
</evidence>
<dbReference type="KEGG" id="pami:JCM7686_3248"/>
<feature type="transmembrane region" description="Helical" evidence="6">
    <location>
        <begin position="36"/>
        <end position="56"/>
    </location>
</feature>
<keyword evidence="5 6" id="KW-0472">Membrane</keyword>
<dbReference type="eggNOG" id="COG1079">
    <property type="taxonomic scope" value="Bacteria"/>
</dbReference>
<evidence type="ECO:0000256" key="4">
    <source>
        <dbReference type="ARBA" id="ARBA00022989"/>
    </source>
</evidence>
<feature type="transmembrane region" description="Helical" evidence="6">
    <location>
        <begin position="185"/>
        <end position="209"/>
    </location>
</feature>
<dbReference type="CDD" id="cd06580">
    <property type="entry name" value="TM_PBP1_transp_TpRbsC_like"/>
    <property type="match status" value="1"/>
</dbReference>
<feature type="transmembrane region" description="Helical" evidence="6">
    <location>
        <begin position="143"/>
        <end position="165"/>
    </location>
</feature>
<evidence type="ECO:0000313" key="8">
    <source>
        <dbReference type="Proteomes" id="UP000015480"/>
    </source>
</evidence>
<keyword evidence="4 6" id="KW-1133">Transmembrane helix</keyword>
<feature type="transmembrane region" description="Helical" evidence="6">
    <location>
        <begin position="118"/>
        <end position="136"/>
    </location>
</feature>
<dbReference type="PANTHER" id="PTHR43370">
    <property type="entry name" value="SUGAR ABC TRANSPORTER INTEGRAL MEMBRANE PROTEIN-RELATED"/>
    <property type="match status" value="1"/>
</dbReference>
<comment type="subcellular location">
    <subcellularLocation>
        <location evidence="1">Cell membrane</location>
        <topology evidence="1">Multi-pass membrane protein</topology>
    </subcellularLocation>
</comment>
<dbReference type="AlphaFoldDB" id="S5YFL9"/>
<feature type="transmembrane region" description="Helical" evidence="6">
    <location>
        <begin position="62"/>
        <end position="82"/>
    </location>
</feature>
<feature type="transmembrane region" description="Helical" evidence="6">
    <location>
        <begin position="6"/>
        <end position="24"/>
    </location>
</feature>
<dbReference type="PANTHER" id="PTHR43370:SF2">
    <property type="entry name" value="ABC TRANSPORTER PERMEASE PROTEIN"/>
    <property type="match status" value="1"/>
</dbReference>
<feature type="transmembrane region" description="Helical" evidence="6">
    <location>
        <begin position="262"/>
        <end position="282"/>
    </location>
</feature>
<dbReference type="EMBL" id="CP006650">
    <property type="protein sequence ID" value="AGT10283.1"/>
    <property type="molecule type" value="Genomic_DNA"/>
</dbReference>
<dbReference type="InterPro" id="IPR001851">
    <property type="entry name" value="ABC_transp_permease"/>
</dbReference>
<dbReference type="OrthoDB" id="9792579at2"/>
<organism evidence="7 8">
    <name type="scientific">Paracoccus aminophilus JCM 7686</name>
    <dbReference type="NCBI Taxonomy" id="1367847"/>
    <lineage>
        <taxon>Bacteria</taxon>
        <taxon>Pseudomonadati</taxon>
        <taxon>Pseudomonadota</taxon>
        <taxon>Alphaproteobacteria</taxon>
        <taxon>Rhodobacterales</taxon>
        <taxon>Paracoccaceae</taxon>
        <taxon>Paracoccus</taxon>
    </lineage>
</organism>
<dbReference type="GO" id="GO:0005886">
    <property type="term" value="C:plasma membrane"/>
    <property type="evidence" value="ECO:0007669"/>
    <property type="project" value="UniProtKB-SubCell"/>
</dbReference>
<keyword evidence="8" id="KW-1185">Reference proteome</keyword>
<dbReference type="Proteomes" id="UP000015480">
    <property type="component" value="Chromosome"/>
</dbReference>
<dbReference type="RefSeq" id="WP_020951919.1">
    <property type="nucleotide sequence ID" value="NC_022041.1"/>
</dbReference>
<sequence>MSAIEFILSGMLAAATPFLLAALGELVAEKSGVMNLGLEGIMALGAVIGFICVYHGGPHLLAFLAAGVIGVLAALILAVLALEFRADQVAAGLAVGIFGQGLAALIGKPYESLTTTGLSQIAIPGLASLPMVGGLFKQDAVTWLTLIAALVIALVLSKSRLGLVIRAVGENPQAARAIGYPVIRIRYATVAFGGLMAGFAGAYAATVYTPMWADGMIAGRGWIALALVVFGTWVTGRVFAGALLFGALSLAELAAQAKGVHLPSQLLAAMPYLVTIIILGVISSNKLRMKRNSVASLGKPF</sequence>
<dbReference type="HOGENOM" id="CLU_040769_1_1_5"/>